<comment type="caution">
    <text evidence="3">The sequence shown here is derived from an EMBL/GenBank/DDBJ whole genome shotgun (WGS) entry which is preliminary data.</text>
</comment>
<feature type="region of interest" description="Disordered" evidence="1">
    <location>
        <begin position="270"/>
        <end position="289"/>
    </location>
</feature>
<evidence type="ECO:0000256" key="2">
    <source>
        <dbReference type="SAM" id="SignalP"/>
    </source>
</evidence>
<dbReference type="Gene3D" id="1.10.287.620">
    <property type="entry name" value="Helix Hairpins"/>
    <property type="match status" value="1"/>
</dbReference>
<evidence type="ECO:0000256" key="1">
    <source>
        <dbReference type="SAM" id="MobiDB-lite"/>
    </source>
</evidence>
<reference evidence="3" key="1">
    <citation type="submission" date="2023-08" db="EMBL/GenBank/DDBJ databases">
        <authorList>
            <person name="Chen Y."/>
            <person name="Shah S."/>
            <person name="Dougan E. K."/>
            <person name="Thang M."/>
            <person name="Chan C."/>
        </authorList>
    </citation>
    <scope>NUCLEOTIDE SEQUENCE</scope>
</reference>
<dbReference type="Proteomes" id="UP001178507">
    <property type="component" value="Unassembled WGS sequence"/>
</dbReference>
<keyword evidence="2" id="KW-0732">Signal</keyword>
<evidence type="ECO:0000313" key="4">
    <source>
        <dbReference type="Proteomes" id="UP001178507"/>
    </source>
</evidence>
<organism evidence="3 4">
    <name type="scientific">Effrenium voratum</name>
    <dbReference type="NCBI Taxonomy" id="2562239"/>
    <lineage>
        <taxon>Eukaryota</taxon>
        <taxon>Sar</taxon>
        <taxon>Alveolata</taxon>
        <taxon>Dinophyceae</taxon>
        <taxon>Suessiales</taxon>
        <taxon>Symbiodiniaceae</taxon>
        <taxon>Effrenium</taxon>
    </lineage>
</organism>
<dbReference type="SUPFAM" id="SSF57997">
    <property type="entry name" value="Tropomyosin"/>
    <property type="match status" value="1"/>
</dbReference>
<feature type="chain" id="PRO_5041287375" evidence="2">
    <location>
        <begin position="32"/>
        <end position="913"/>
    </location>
</feature>
<accession>A0AA36IHQ9</accession>
<keyword evidence="4" id="KW-1185">Reference proteome</keyword>
<dbReference type="EMBL" id="CAUJNA010001618">
    <property type="protein sequence ID" value="CAJ1388000.1"/>
    <property type="molecule type" value="Genomic_DNA"/>
</dbReference>
<evidence type="ECO:0000313" key="3">
    <source>
        <dbReference type="EMBL" id="CAJ1388000.1"/>
    </source>
</evidence>
<gene>
    <name evidence="3" type="ORF">EVOR1521_LOCUS13957</name>
</gene>
<feature type="signal peptide" evidence="2">
    <location>
        <begin position="1"/>
        <end position="31"/>
    </location>
</feature>
<dbReference type="AlphaFoldDB" id="A0AA36IHQ9"/>
<protein>
    <submittedName>
        <fullName evidence="3">Uncharacterized protein</fullName>
    </submittedName>
</protein>
<name>A0AA36IHQ9_9DINO</name>
<proteinExistence type="predicted"/>
<sequence length="913" mass="102197">MAMMRTRTKSRGMCLCLLGIALALLVQPSTAWVLGHIFFEGFRVSGVPCRRRPGLCSRSSWAEGACKRHPLHAGVARRAGAAQEDNSGQDRLDLEEVVAEAKRVVDNGTLKDMQVVMRKVQLTDPGKWNDLATKPELKQQLKKFVAEAALKALEEDLLLARQQQASAQRQVETAQRQVESAQRQVESAQRQVESAQEQEAMAVRRLARAATVLETAEDSGNATKVQEAERKVQEAERKVQEAKKEIQEAKKEVQEAERKVQEAERKVQEAERKVQEAEVKEAKASGRTKESEARSSWCEKLLAKKLKFGAADQLLATVGATWDYCGKEVLRESMQIPIQKLHEQKGKNSDKQLHPLFIAFAGPGQGKSRLLTEFPGLVEQCLQNVSERQKLKFSKQTRSFMISCENGLSPGDWATEELNARRFVACRMLWQLRNANKEAFREVGAPTDFAEFRIQCPADLTPSPVLRSVLRDELNHSTVVIGVDGMQGLPGFTERSDAAGKDLPFYQVMQEVCRLVNQVEGPFVVACVAALQNVKSGLAGSPQARVFLELPRVTAVTRNKQPVLPGHRLKDLLVEDMGGHGRALECLLEALMEMPNAAATALVGAVMRQLRQKYPDATQMEPGADLKELLRAALSGRWILSGEMVGNLDPEKVELIRVKFKDGDSSQYRIDLPYIWLYLMLSLSKFSDDLQPWNLMDYRLFESEPTWQQWEEFNARFRVLRASAFEDGQLVDIADLHRGAVIQPDSLKSTKVINRHLQFAKSRKQLLSRSSRCGNPKARTNLLKGLGMHQCVVEMTNQILTVTLTGKRVLVVNAAGAPAADAFLMLEEVRAKGNNRTISECLQCKKGNSPFIVKNERDKACDTADILVLLLTRTETVPQTGRQRLIFVSEAQYQEYFGFYAGRAFYQTRAAKP</sequence>